<evidence type="ECO:0000256" key="5">
    <source>
        <dbReference type="ARBA" id="ARBA00022917"/>
    </source>
</evidence>
<feature type="binding site" evidence="8">
    <location>
        <position position="264"/>
    </location>
    <ligand>
        <name>L-serine</name>
        <dbReference type="ChEBI" id="CHEBI:33384"/>
    </ligand>
</feature>
<dbReference type="PIRSF" id="PIRSF001529">
    <property type="entry name" value="Ser-tRNA-synth_IIa"/>
    <property type="match status" value="1"/>
</dbReference>
<dbReference type="FunFam" id="3.30.930.10:FF:000055">
    <property type="entry name" value="Serine--tRNA ligase"/>
    <property type="match status" value="1"/>
</dbReference>
<dbReference type="Proteomes" id="UP000317835">
    <property type="component" value="Chromosome"/>
</dbReference>
<dbReference type="GO" id="GO:0005524">
    <property type="term" value="F:ATP binding"/>
    <property type="evidence" value="ECO:0007669"/>
    <property type="project" value="UniProtKB-UniRule"/>
</dbReference>
<feature type="binding site" evidence="7">
    <location>
        <begin position="233"/>
        <end position="235"/>
    </location>
    <ligand>
        <name>L-serine</name>
        <dbReference type="ChEBI" id="CHEBI:33384"/>
    </ligand>
</feature>
<feature type="binding site" evidence="7 9">
    <location>
        <begin position="354"/>
        <end position="357"/>
    </location>
    <ligand>
        <name>ATP</name>
        <dbReference type="ChEBI" id="CHEBI:30616"/>
    </ligand>
</feature>
<dbReference type="InterPro" id="IPR042103">
    <property type="entry name" value="SerRS_1_N_sf"/>
</dbReference>
<dbReference type="RefSeq" id="WP_145276812.1">
    <property type="nucleotide sequence ID" value="NZ_CP036426.1"/>
</dbReference>
<comment type="domain">
    <text evidence="7">Consists of two distinct domains, a catalytic core and a N-terminal extension that is involved in tRNA binding.</text>
</comment>
<dbReference type="NCBIfam" id="TIGR00414">
    <property type="entry name" value="serS"/>
    <property type="match status" value="1"/>
</dbReference>
<feature type="binding site" evidence="9">
    <location>
        <begin position="280"/>
        <end position="283"/>
    </location>
    <ligand>
        <name>ATP</name>
        <dbReference type="ChEBI" id="CHEBI:30616"/>
    </ligand>
</feature>
<evidence type="ECO:0000256" key="9">
    <source>
        <dbReference type="PIRSR" id="PIRSR001529-2"/>
    </source>
</evidence>
<dbReference type="KEGG" id="tpla:ElP_63280"/>
<feature type="site" description="Important for serine binding" evidence="8">
    <location>
        <position position="390"/>
    </location>
</feature>
<proteinExistence type="inferred from homology"/>
<evidence type="ECO:0000256" key="4">
    <source>
        <dbReference type="ARBA" id="ARBA00022840"/>
    </source>
</evidence>
<accession>A0A518HBX8</accession>
<comment type="subcellular location">
    <subcellularLocation>
        <location evidence="7">Cytoplasm</location>
    </subcellularLocation>
</comment>
<feature type="binding site" evidence="8">
    <location>
        <position position="233"/>
    </location>
    <ligand>
        <name>L-serine</name>
        <dbReference type="ChEBI" id="CHEBI:33384"/>
    </ligand>
</feature>
<dbReference type="SUPFAM" id="SSF55681">
    <property type="entry name" value="Class II aaRS and biotin synthetases"/>
    <property type="match status" value="1"/>
</dbReference>
<dbReference type="InterPro" id="IPR006195">
    <property type="entry name" value="aa-tRNA-synth_II"/>
</dbReference>
<feature type="binding site" evidence="7 8">
    <location>
        <position position="287"/>
    </location>
    <ligand>
        <name>L-serine</name>
        <dbReference type="ChEBI" id="CHEBI:33384"/>
    </ligand>
</feature>
<dbReference type="Gene3D" id="3.30.930.10">
    <property type="entry name" value="Bira Bifunctional Protein, Domain 2"/>
    <property type="match status" value="1"/>
</dbReference>
<dbReference type="PRINTS" id="PR00981">
    <property type="entry name" value="TRNASYNTHSER"/>
</dbReference>
<evidence type="ECO:0000313" key="12">
    <source>
        <dbReference type="Proteomes" id="UP000317835"/>
    </source>
</evidence>
<dbReference type="GO" id="GO:0006434">
    <property type="term" value="P:seryl-tRNA aminoacylation"/>
    <property type="evidence" value="ECO:0007669"/>
    <property type="project" value="UniProtKB-UniRule"/>
</dbReference>
<comment type="subunit">
    <text evidence="7">Homodimer. The tRNA molecule binds across the dimer.</text>
</comment>
<dbReference type="PANTHER" id="PTHR11778">
    <property type="entry name" value="SERYL-TRNA SYNTHETASE"/>
    <property type="match status" value="1"/>
</dbReference>
<dbReference type="Pfam" id="PF02403">
    <property type="entry name" value="Seryl_tRNA_N"/>
    <property type="match status" value="1"/>
</dbReference>
<evidence type="ECO:0000259" key="10">
    <source>
        <dbReference type="PROSITE" id="PS50862"/>
    </source>
</evidence>
<evidence type="ECO:0000313" key="11">
    <source>
        <dbReference type="EMBL" id="QDV38373.1"/>
    </source>
</evidence>
<dbReference type="InterPro" id="IPR045864">
    <property type="entry name" value="aa-tRNA-synth_II/BPL/LPL"/>
</dbReference>
<dbReference type="OrthoDB" id="9804647at2"/>
<dbReference type="InterPro" id="IPR002317">
    <property type="entry name" value="Ser-tRNA-ligase_type_1"/>
</dbReference>
<comment type="function">
    <text evidence="7">Catalyzes the attachment of serine to tRNA(Ser). Is also able to aminoacylate tRNA(Sec) with serine, to form the misacylated tRNA L-seryl-tRNA(Sec), which will be further converted into selenocysteinyl-tRNA(Sec).</text>
</comment>
<feature type="binding site" evidence="7">
    <location>
        <position position="390"/>
    </location>
    <ligand>
        <name>L-serine</name>
        <dbReference type="ChEBI" id="CHEBI:33384"/>
    </ligand>
</feature>
<dbReference type="InterPro" id="IPR002314">
    <property type="entry name" value="aa-tRNA-synt_IIb"/>
</dbReference>
<comment type="catalytic activity">
    <reaction evidence="7">
        <text>tRNA(Sec) + L-serine + ATP = L-seryl-tRNA(Sec) + AMP + diphosphate + H(+)</text>
        <dbReference type="Rhea" id="RHEA:42580"/>
        <dbReference type="Rhea" id="RHEA-COMP:9742"/>
        <dbReference type="Rhea" id="RHEA-COMP:10128"/>
        <dbReference type="ChEBI" id="CHEBI:15378"/>
        <dbReference type="ChEBI" id="CHEBI:30616"/>
        <dbReference type="ChEBI" id="CHEBI:33019"/>
        <dbReference type="ChEBI" id="CHEBI:33384"/>
        <dbReference type="ChEBI" id="CHEBI:78442"/>
        <dbReference type="ChEBI" id="CHEBI:78533"/>
        <dbReference type="ChEBI" id="CHEBI:456215"/>
        <dbReference type="EC" id="6.1.1.11"/>
    </reaction>
</comment>
<dbReference type="SUPFAM" id="SSF46589">
    <property type="entry name" value="tRNA-binding arm"/>
    <property type="match status" value="1"/>
</dbReference>
<dbReference type="InterPro" id="IPR010978">
    <property type="entry name" value="tRNA-bd_arm"/>
</dbReference>
<reference evidence="11 12" key="1">
    <citation type="submission" date="2019-02" db="EMBL/GenBank/DDBJ databases">
        <title>Deep-cultivation of Planctomycetes and their phenomic and genomic characterization uncovers novel biology.</title>
        <authorList>
            <person name="Wiegand S."/>
            <person name="Jogler M."/>
            <person name="Boedeker C."/>
            <person name="Pinto D."/>
            <person name="Vollmers J."/>
            <person name="Rivas-Marin E."/>
            <person name="Kohn T."/>
            <person name="Peeters S.H."/>
            <person name="Heuer A."/>
            <person name="Rast P."/>
            <person name="Oberbeckmann S."/>
            <person name="Bunk B."/>
            <person name="Jeske O."/>
            <person name="Meyerdierks A."/>
            <person name="Storesund J.E."/>
            <person name="Kallscheuer N."/>
            <person name="Luecker S."/>
            <person name="Lage O.M."/>
            <person name="Pohl T."/>
            <person name="Merkel B.J."/>
            <person name="Hornburger P."/>
            <person name="Mueller R.-W."/>
            <person name="Bruemmer F."/>
            <person name="Labrenz M."/>
            <person name="Spormann A.M."/>
            <person name="Op den Camp H."/>
            <person name="Overmann J."/>
            <person name="Amann R."/>
            <person name="Jetten M.S.M."/>
            <person name="Mascher T."/>
            <person name="Medema M.H."/>
            <person name="Devos D.P."/>
            <person name="Kaster A.-K."/>
            <person name="Ovreas L."/>
            <person name="Rohde M."/>
            <person name="Galperin M.Y."/>
            <person name="Jogler C."/>
        </authorList>
    </citation>
    <scope>NUCLEOTIDE SEQUENCE [LARGE SCALE GENOMIC DNA]</scope>
    <source>
        <strain evidence="11 12">ElP</strain>
    </source>
</reference>
<sequence length="428" mass="47512">MLDLKYVLNNVDAVKQNCVDRNVPADVIEDLEKVVALETRRRELLQEVESVRQRQNEVAQATGKEKDPEKRAELIAEGKNLKQHVADREDSLRALEQEVEARLGRVPNMTHPDAPIGRDEGANREIREVGTPKAFDFPVRDHVEIGKALDLIDFEAGSKVSGSGFYFLKNDAVLLELALQQFAVRTLITHGFTPIVTPDLARVQILEGIGFNPRGEETQVYSVEDSDLCLIGTAEITLGGMHAEELLDESRLPIKYVGVSHCFRTEAGAAGRASRGLYRVHQFTKVEMFAYTVPDQSGAMHEQMLAIEEEIFTGLGIPYRVVDICSGDLGGPAYRKYDLEAWMPGRGDGGEYGEVTSTSDCTDYQSRRLGIRYRPEGQKGTKYVHTLNGTAIALSRAIIVILENYQRADGKVDVPEVLRPIMGKDVIG</sequence>
<evidence type="ECO:0000256" key="6">
    <source>
        <dbReference type="ARBA" id="ARBA00023146"/>
    </source>
</evidence>
<dbReference type="EC" id="6.1.1.11" evidence="7"/>
<dbReference type="Pfam" id="PF00587">
    <property type="entry name" value="tRNA-synt_2b"/>
    <property type="match status" value="1"/>
</dbReference>
<dbReference type="GO" id="GO:0016260">
    <property type="term" value="P:selenocysteine biosynthetic process"/>
    <property type="evidence" value="ECO:0007669"/>
    <property type="project" value="UniProtKB-UniRule"/>
</dbReference>
<dbReference type="HAMAP" id="MF_00176">
    <property type="entry name" value="Ser_tRNA_synth_type1"/>
    <property type="match status" value="1"/>
</dbReference>
<dbReference type="EMBL" id="CP036426">
    <property type="protein sequence ID" value="QDV38373.1"/>
    <property type="molecule type" value="Genomic_DNA"/>
</dbReference>
<dbReference type="UniPathway" id="UPA00906">
    <property type="reaction ID" value="UER00895"/>
</dbReference>
<keyword evidence="3 7" id="KW-0547">Nucleotide-binding</keyword>
<keyword evidence="2 7" id="KW-0436">Ligase</keyword>
<evidence type="ECO:0000256" key="1">
    <source>
        <dbReference type="ARBA" id="ARBA00022490"/>
    </source>
</evidence>
<feature type="domain" description="Aminoacyl-transfer RNA synthetases class-II family profile" evidence="10">
    <location>
        <begin position="141"/>
        <end position="415"/>
    </location>
</feature>
<dbReference type="Gene3D" id="1.10.287.40">
    <property type="entry name" value="Serine-tRNA synthetase, tRNA binding domain"/>
    <property type="match status" value="1"/>
</dbReference>
<feature type="binding site" evidence="8">
    <location>
        <position position="388"/>
    </location>
    <ligand>
        <name>L-serine</name>
        <dbReference type="ChEBI" id="CHEBI:33384"/>
    </ligand>
</feature>
<dbReference type="GO" id="GO:0005737">
    <property type="term" value="C:cytoplasm"/>
    <property type="evidence" value="ECO:0007669"/>
    <property type="project" value="UniProtKB-SubCell"/>
</dbReference>
<evidence type="ECO:0000256" key="8">
    <source>
        <dbReference type="PIRSR" id="PIRSR001529-1"/>
    </source>
</evidence>
<dbReference type="CDD" id="cd00770">
    <property type="entry name" value="SerRS_core"/>
    <property type="match status" value="1"/>
</dbReference>
<evidence type="ECO:0000256" key="3">
    <source>
        <dbReference type="ARBA" id="ARBA00022741"/>
    </source>
</evidence>
<keyword evidence="5 7" id="KW-0648">Protein biosynthesis</keyword>
<comment type="pathway">
    <text evidence="7">Aminoacyl-tRNA biosynthesis; selenocysteinyl-tRNA(Sec) biosynthesis; L-seryl-tRNA(Sec) from L-serine and tRNA(Sec): step 1/1.</text>
</comment>
<dbReference type="InterPro" id="IPR033729">
    <property type="entry name" value="SerRS_core"/>
</dbReference>
<comment type="catalytic activity">
    <reaction evidence="7">
        <text>tRNA(Ser) + L-serine + ATP = L-seryl-tRNA(Ser) + AMP + diphosphate + H(+)</text>
        <dbReference type="Rhea" id="RHEA:12292"/>
        <dbReference type="Rhea" id="RHEA-COMP:9669"/>
        <dbReference type="Rhea" id="RHEA-COMP:9703"/>
        <dbReference type="ChEBI" id="CHEBI:15378"/>
        <dbReference type="ChEBI" id="CHEBI:30616"/>
        <dbReference type="ChEBI" id="CHEBI:33019"/>
        <dbReference type="ChEBI" id="CHEBI:33384"/>
        <dbReference type="ChEBI" id="CHEBI:78442"/>
        <dbReference type="ChEBI" id="CHEBI:78533"/>
        <dbReference type="ChEBI" id="CHEBI:456215"/>
        <dbReference type="EC" id="6.1.1.11"/>
    </reaction>
</comment>
<comment type="similarity">
    <text evidence="7">Belongs to the class-II aminoacyl-tRNA synthetase family. Type-1 seryl-tRNA synthetase subfamily.</text>
</comment>
<feature type="binding site" evidence="7">
    <location>
        <position position="280"/>
    </location>
    <ligand>
        <name>ATP</name>
        <dbReference type="ChEBI" id="CHEBI:30616"/>
    </ligand>
</feature>
<evidence type="ECO:0000256" key="7">
    <source>
        <dbReference type="HAMAP-Rule" id="MF_00176"/>
    </source>
</evidence>
<organism evidence="11 12">
    <name type="scientific">Tautonia plasticadhaerens</name>
    <dbReference type="NCBI Taxonomy" id="2527974"/>
    <lineage>
        <taxon>Bacteria</taxon>
        <taxon>Pseudomonadati</taxon>
        <taxon>Planctomycetota</taxon>
        <taxon>Planctomycetia</taxon>
        <taxon>Isosphaerales</taxon>
        <taxon>Isosphaeraceae</taxon>
        <taxon>Tautonia</taxon>
    </lineage>
</organism>
<gene>
    <name evidence="7 11" type="primary">serS</name>
    <name evidence="11" type="ORF">ElP_63280</name>
</gene>
<dbReference type="InterPro" id="IPR015866">
    <property type="entry name" value="Ser-tRNA-synth_1_N"/>
</dbReference>
<dbReference type="GO" id="GO:0004828">
    <property type="term" value="F:serine-tRNA ligase activity"/>
    <property type="evidence" value="ECO:0007669"/>
    <property type="project" value="UniProtKB-UniRule"/>
</dbReference>
<keyword evidence="4 7" id="KW-0067">ATP-binding</keyword>
<keyword evidence="6 7" id="KW-0030">Aminoacyl-tRNA synthetase</keyword>
<protein>
    <recommendedName>
        <fullName evidence="7">Serine--tRNA ligase</fullName>
        <ecNumber evidence="7">6.1.1.11</ecNumber>
    </recommendedName>
    <alternativeName>
        <fullName evidence="7">Seryl-tRNA synthetase</fullName>
        <shortName evidence="7">SerRS</shortName>
    </alternativeName>
    <alternativeName>
        <fullName evidence="7">Seryl-tRNA(Ser/Sec) synthetase</fullName>
    </alternativeName>
</protein>
<keyword evidence="1 7" id="KW-0963">Cytoplasm</keyword>
<keyword evidence="12" id="KW-1185">Reference proteome</keyword>
<dbReference type="AlphaFoldDB" id="A0A518HBX8"/>
<dbReference type="PROSITE" id="PS50862">
    <property type="entry name" value="AA_TRNA_LIGASE_II"/>
    <property type="match status" value="1"/>
</dbReference>
<name>A0A518HBX8_9BACT</name>
<evidence type="ECO:0000256" key="2">
    <source>
        <dbReference type="ARBA" id="ARBA00022598"/>
    </source>
</evidence>
<feature type="binding site" evidence="7 9">
    <location>
        <begin position="264"/>
        <end position="266"/>
    </location>
    <ligand>
        <name>ATP</name>
        <dbReference type="ChEBI" id="CHEBI:30616"/>
    </ligand>
</feature>